<proteinExistence type="predicted"/>
<dbReference type="Pfam" id="PF00440">
    <property type="entry name" value="TetR_N"/>
    <property type="match status" value="1"/>
</dbReference>
<dbReference type="InterPro" id="IPR041586">
    <property type="entry name" value="PsrA_TetR_C"/>
</dbReference>
<dbReference type="PANTHER" id="PTHR30055:SF235">
    <property type="entry name" value="TRANSCRIPTIONAL REGULATORY PROTEIN"/>
    <property type="match status" value="1"/>
</dbReference>
<sequence length="229" mass="25497">MSSVETRKRLINAACEVILTERSFEAVTQREVAKRANVPASVIGYHFGSFEGLCVAALQRAYLRLNSGRLNDLQSTVDKYRPAPAPLAEVIRALVSRSVRMWLDPRSEHQIFVYAQRMQAMSSRPELYLSLHEDIEHHRIFVAALSRAAPWLSDAQISLRLVAALGFRSEMIRHAIRSATLTGGSIDFDDADEVIEAMVGVIAAMFNPPPPEGVALPAKLPRIRRATKH</sequence>
<dbReference type="GO" id="GO:0003700">
    <property type="term" value="F:DNA-binding transcription factor activity"/>
    <property type="evidence" value="ECO:0007669"/>
    <property type="project" value="TreeGrafter"/>
</dbReference>
<dbReference type="RefSeq" id="WP_085786364.1">
    <property type="nucleotide sequence ID" value="NZ_CP019937.1"/>
</dbReference>
<reference evidence="4 5" key="1">
    <citation type="submission" date="2017-02" db="EMBL/GenBank/DDBJ databases">
        <title>Ketogulonicigenium robustum SPU B003 Genome sequencing and assembly.</title>
        <authorList>
            <person name="Li Y."/>
            <person name="Liu L."/>
            <person name="Wang C."/>
            <person name="Zhang M."/>
            <person name="Zhang T."/>
            <person name="Zhang Y."/>
        </authorList>
    </citation>
    <scope>NUCLEOTIDE SEQUENCE [LARGE SCALE GENOMIC DNA]</scope>
    <source>
        <strain evidence="4 5">SPU_B003</strain>
    </source>
</reference>
<evidence type="ECO:0000256" key="2">
    <source>
        <dbReference type="PROSITE-ProRule" id="PRU00335"/>
    </source>
</evidence>
<feature type="domain" description="HTH tetR-type" evidence="3">
    <location>
        <begin position="5"/>
        <end position="65"/>
    </location>
</feature>
<name>A0A1W6P0B8_9RHOB</name>
<evidence type="ECO:0000313" key="5">
    <source>
        <dbReference type="Proteomes" id="UP000242447"/>
    </source>
</evidence>
<dbReference type="PROSITE" id="PS50977">
    <property type="entry name" value="HTH_TETR_2"/>
    <property type="match status" value="1"/>
</dbReference>
<dbReference type="OrthoDB" id="2356263at2"/>
<dbReference type="STRING" id="92947.BVG79_01543"/>
<keyword evidence="1 2" id="KW-0238">DNA-binding</keyword>
<organism evidence="4 5">
    <name type="scientific">Ketogulonicigenium robustum</name>
    <dbReference type="NCBI Taxonomy" id="92947"/>
    <lineage>
        <taxon>Bacteria</taxon>
        <taxon>Pseudomonadati</taxon>
        <taxon>Pseudomonadota</taxon>
        <taxon>Alphaproteobacteria</taxon>
        <taxon>Rhodobacterales</taxon>
        <taxon>Roseobacteraceae</taxon>
        <taxon>Ketogulonicigenium</taxon>
    </lineage>
</organism>
<dbReference type="SUPFAM" id="SSF48498">
    <property type="entry name" value="Tetracyclin repressor-like, C-terminal domain"/>
    <property type="match status" value="1"/>
</dbReference>
<dbReference type="Gene3D" id="1.10.357.10">
    <property type="entry name" value="Tetracycline Repressor, domain 2"/>
    <property type="match status" value="1"/>
</dbReference>
<dbReference type="KEGG" id="kro:BVG79_01543"/>
<evidence type="ECO:0000259" key="3">
    <source>
        <dbReference type="PROSITE" id="PS50977"/>
    </source>
</evidence>
<feature type="DNA-binding region" description="H-T-H motif" evidence="2">
    <location>
        <begin position="28"/>
        <end position="47"/>
    </location>
</feature>
<protein>
    <submittedName>
        <fullName evidence="4">TetR family transcriptional regulator</fullName>
    </submittedName>
</protein>
<dbReference type="InterPro" id="IPR009057">
    <property type="entry name" value="Homeodomain-like_sf"/>
</dbReference>
<dbReference type="AlphaFoldDB" id="A0A1W6P0B8"/>
<dbReference type="GO" id="GO:0000976">
    <property type="term" value="F:transcription cis-regulatory region binding"/>
    <property type="evidence" value="ECO:0007669"/>
    <property type="project" value="TreeGrafter"/>
</dbReference>
<dbReference type="Proteomes" id="UP000242447">
    <property type="component" value="Chromosome"/>
</dbReference>
<dbReference type="EMBL" id="CP019937">
    <property type="protein sequence ID" value="ARO14889.1"/>
    <property type="molecule type" value="Genomic_DNA"/>
</dbReference>
<accession>A0A1W6P0B8</accession>
<gene>
    <name evidence="4" type="ORF">BVG79_01543</name>
</gene>
<dbReference type="PANTHER" id="PTHR30055">
    <property type="entry name" value="HTH-TYPE TRANSCRIPTIONAL REGULATOR RUTR"/>
    <property type="match status" value="1"/>
</dbReference>
<dbReference type="SUPFAM" id="SSF46689">
    <property type="entry name" value="Homeodomain-like"/>
    <property type="match status" value="1"/>
</dbReference>
<evidence type="ECO:0000313" key="4">
    <source>
        <dbReference type="EMBL" id="ARO14889.1"/>
    </source>
</evidence>
<dbReference type="Pfam" id="PF17939">
    <property type="entry name" value="TetR_C_30"/>
    <property type="match status" value="1"/>
</dbReference>
<dbReference type="InterPro" id="IPR050109">
    <property type="entry name" value="HTH-type_TetR-like_transc_reg"/>
</dbReference>
<evidence type="ECO:0000256" key="1">
    <source>
        <dbReference type="ARBA" id="ARBA00023125"/>
    </source>
</evidence>
<keyword evidence="5" id="KW-1185">Reference proteome</keyword>
<dbReference type="InterPro" id="IPR001647">
    <property type="entry name" value="HTH_TetR"/>
</dbReference>
<dbReference type="InterPro" id="IPR036271">
    <property type="entry name" value="Tet_transcr_reg_TetR-rel_C_sf"/>
</dbReference>